<evidence type="ECO:0000256" key="1">
    <source>
        <dbReference type="ARBA" id="ARBA00006943"/>
    </source>
</evidence>
<dbReference type="InterPro" id="IPR033195">
    <property type="entry name" value="AmidinoTrfase"/>
</dbReference>
<comment type="caution">
    <text evidence="3">The sequence shown here is derived from an EMBL/GenBank/DDBJ whole genome shotgun (WGS) entry which is preliminary data.</text>
</comment>
<dbReference type="PANTHER" id="PTHR10488:SF1">
    <property type="entry name" value="GLYCINE AMIDINOTRANSFERASE, MITOCHONDRIAL"/>
    <property type="match status" value="1"/>
</dbReference>
<accession>A0ABU5VYP3</accession>
<comment type="similarity">
    <text evidence="1">Belongs to the amidinotransferase family.</text>
</comment>
<dbReference type="EMBL" id="JAYGJQ010000002">
    <property type="protein sequence ID" value="MEA9356715.1"/>
    <property type="molecule type" value="Genomic_DNA"/>
</dbReference>
<dbReference type="PANTHER" id="PTHR10488">
    <property type="entry name" value="GLYCINE AMIDINOTRANSFERASE, MITOCHONDRIAL"/>
    <property type="match status" value="1"/>
</dbReference>
<name>A0ABU5VYP3_9BACT</name>
<gene>
    <name evidence="3" type="ORF">SHI21_10890</name>
</gene>
<organism evidence="3 4">
    <name type="scientific">Bacteriovorax antarcticus</name>
    <dbReference type="NCBI Taxonomy" id="3088717"/>
    <lineage>
        <taxon>Bacteria</taxon>
        <taxon>Pseudomonadati</taxon>
        <taxon>Bdellovibrionota</taxon>
        <taxon>Bacteriovoracia</taxon>
        <taxon>Bacteriovoracales</taxon>
        <taxon>Bacteriovoracaceae</taxon>
        <taxon>Bacteriovorax</taxon>
    </lineage>
</organism>
<dbReference type="Proteomes" id="UP001302274">
    <property type="component" value="Unassembled WGS sequence"/>
</dbReference>
<dbReference type="RefSeq" id="WP_323576581.1">
    <property type="nucleotide sequence ID" value="NZ_JAYGJQ010000002.1"/>
</dbReference>
<reference evidence="3 4" key="1">
    <citation type="submission" date="2023-11" db="EMBL/GenBank/DDBJ databases">
        <title>A Novel Polar Bacteriovorax (B. antarcticus) Isolated from the Biocrust in Antarctica.</title>
        <authorList>
            <person name="Mun W."/>
            <person name="Choi S.Y."/>
            <person name="Mitchell R.J."/>
        </authorList>
    </citation>
    <scope>NUCLEOTIDE SEQUENCE [LARGE SCALE GENOMIC DNA]</scope>
    <source>
        <strain evidence="3 4">PP10</strain>
    </source>
</reference>
<evidence type="ECO:0000256" key="2">
    <source>
        <dbReference type="ARBA" id="ARBA00022679"/>
    </source>
</evidence>
<evidence type="ECO:0008006" key="5">
    <source>
        <dbReference type="Google" id="ProtNLM"/>
    </source>
</evidence>
<sequence length="360" mass="41808">MTVNIYTEWGPLKEVIVGSVFNMSPHNIDLSFKLFFNNNIKDVFLKNSIVLQQKLIEERQQDLDDLASTLSSMGIIVHRPNKLMNVEEFSTPYFKDHTSPCDNPRDQVFVIGNKIIETPCIWRKRYFENDLLKPIFYKKFMEGAAWISAPRPMMKETSFDLEYARETNNINIDWNHYDSLEKDYEIMFDGAQCLKFGKDILMNVANKNHQLGFNWLKSIIGSEFRLHQINITDHHIDSMLMPLAPGKLLIDPDKMISKIDMLPPALQKWDRIIVPEKCKPSEGLSLASTSIYTNVLPLGPNKVLIFSENKDPNFALEKLLEKHNFEVIHVRLRHSRLFSGGNHCVTLDLNREEVLEDYFS</sequence>
<keyword evidence="2" id="KW-0808">Transferase</keyword>
<keyword evidence="4" id="KW-1185">Reference proteome</keyword>
<proteinExistence type="inferred from homology"/>
<evidence type="ECO:0000313" key="3">
    <source>
        <dbReference type="EMBL" id="MEA9356715.1"/>
    </source>
</evidence>
<dbReference type="Gene3D" id="3.75.10.10">
    <property type="entry name" value="L-arginine/glycine Amidinotransferase, Chain A"/>
    <property type="match status" value="1"/>
</dbReference>
<protein>
    <recommendedName>
        <fullName evidence="5">Glycine amidinotransferase</fullName>
    </recommendedName>
</protein>
<dbReference type="SUPFAM" id="SSF55909">
    <property type="entry name" value="Pentein"/>
    <property type="match status" value="1"/>
</dbReference>
<evidence type="ECO:0000313" key="4">
    <source>
        <dbReference type="Proteomes" id="UP001302274"/>
    </source>
</evidence>